<name>A0A7C3FYU8_9PROT</name>
<sequence>AQGLYALPGNDVVYSIVFTNSGDGPADNNSLEIIDRMPPEIEFYNGDIDDAGPFTDPVVGIDSGSGLTLTYATDVRFSNAGLAPANFAACGYTPVAGYDPNVTFICFNPKGAMAAGTPDPSFEVRFRARIK</sequence>
<dbReference type="Proteomes" id="UP000886042">
    <property type="component" value="Unassembled WGS sequence"/>
</dbReference>
<comment type="caution">
    <text evidence="1">The sequence shown here is derived from an EMBL/GenBank/DDBJ whole genome shotgun (WGS) entry which is preliminary data.</text>
</comment>
<protein>
    <recommendedName>
        <fullName evidence="2">DUF11 domain-containing protein</fullName>
    </recommendedName>
</protein>
<dbReference type="EMBL" id="DRMN01000408">
    <property type="protein sequence ID" value="HFB55529.1"/>
    <property type="molecule type" value="Genomic_DNA"/>
</dbReference>
<evidence type="ECO:0008006" key="2">
    <source>
        <dbReference type="Google" id="ProtNLM"/>
    </source>
</evidence>
<dbReference type="AlphaFoldDB" id="A0A7C3FYU8"/>
<dbReference type="NCBIfam" id="TIGR01451">
    <property type="entry name" value="B_ant_repeat"/>
    <property type="match status" value="1"/>
</dbReference>
<gene>
    <name evidence="1" type="ORF">ENJ46_06350</name>
</gene>
<reference evidence="1" key="1">
    <citation type="journal article" date="2020" name="mSystems">
        <title>Genome- and Community-Level Interaction Insights into Carbon Utilization and Element Cycling Functions of Hydrothermarchaeota in Hydrothermal Sediment.</title>
        <authorList>
            <person name="Zhou Z."/>
            <person name="Liu Y."/>
            <person name="Xu W."/>
            <person name="Pan J."/>
            <person name="Luo Z.H."/>
            <person name="Li M."/>
        </authorList>
    </citation>
    <scope>NUCLEOTIDE SEQUENCE [LARGE SCALE GENOMIC DNA]</scope>
    <source>
        <strain evidence="1">HyVt-489</strain>
    </source>
</reference>
<accession>A0A7C3FYU8</accession>
<dbReference type="InterPro" id="IPR047589">
    <property type="entry name" value="DUF11_rpt"/>
</dbReference>
<organism evidence="1">
    <name type="scientific">Hellea balneolensis</name>
    <dbReference type="NCBI Taxonomy" id="287478"/>
    <lineage>
        <taxon>Bacteria</taxon>
        <taxon>Pseudomonadati</taxon>
        <taxon>Pseudomonadota</taxon>
        <taxon>Alphaproteobacteria</taxon>
        <taxon>Maricaulales</taxon>
        <taxon>Robiginitomaculaceae</taxon>
        <taxon>Hellea</taxon>
    </lineage>
</organism>
<evidence type="ECO:0000313" key="1">
    <source>
        <dbReference type="EMBL" id="HFB55529.1"/>
    </source>
</evidence>
<feature type="non-terminal residue" evidence="1">
    <location>
        <position position="1"/>
    </location>
</feature>
<proteinExistence type="predicted"/>